<sequence length="187" mass="21929">MSKKKLFLGILLIIISFTMIAFINFIYLFSDSGKIQKELNVNFKFLKEEKKDIAILYFGYTGCSNICIIALNQLNNLYKTIDKKRVSVYFINLLTNADKNLTNDYVKSFNKDFTALNFSKQELFKITTKLKVNFAPSLLNKEEINHTGFLYLFQKNDKGYKQKYVYTNTPYDIDLIKKDINKILKDK</sequence>
<keyword evidence="4" id="KW-0472">Membrane</keyword>
<keyword evidence="2" id="KW-0186">Copper</keyword>
<dbReference type="KEGG" id="alp:LPB137_02425"/>
<feature type="disulfide bond" description="Redox-active" evidence="3">
    <location>
        <begin position="63"/>
        <end position="67"/>
    </location>
</feature>
<keyword evidence="4" id="KW-1133">Transmembrane helix</keyword>
<comment type="similarity">
    <text evidence="1">Belongs to the SCO1/2 family.</text>
</comment>
<evidence type="ECO:0000256" key="3">
    <source>
        <dbReference type="PIRSR" id="PIRSR603782-2"/>
    </source>
</evidence>
<dbReference type="RefSeq" id="WP_076083924.1">
    <property type="nucleotide sequence ID" value="NZ_CP019070.1"/>
</dbReference>
<evidence type="ECO:0000313" key="5">
    <source>
        <dbReference type="EMBL" id="APW64781.1"/>
    </source>
</evidence>
<name>A0A1P8KJP5_9BACT</name>
<dbReference type="STRING" id="1850254.LPB137_02425"/>
<dbReference type="InterPro" id="IPR036249">
    <property type="entry name" value="Thioredoxin-like_sf"/>
</dbReference>
<dbReference type="InterPro" id="IPR003782">
    <property type="entry name" value="SCO1/SenC"/>
</dbReference>
<evidence type="ECO:0000256" key="2">
    <source>
        <dbReference type="PIRSR" id="PIRSR603782-1"/>
    </source>
</evidence>
<dbReference type="Gene3D" id="3.40.30.10">
    <property type="entry name" value="Glutaredoxin"/>
    <property type="match status" value="1"/>
</dbReference>
<feature type="binding site" evidence="2">
    <location>
        <position position="67"/>
    </location>
    <ligand>
        <name>Cu cation</name>
        <dbReference type="ChEBI" id="CHEBI:23378"/>
    </ligand>
</feature>
<accession>A0A1P8KJP5</accession>
<dbReference type="Pfam" id="PF02630">
    <property type="entry name" value="SCO1-SenC"/>
    <property type="match status" value="1"/>
</dbReference>
<evidence type="ECO:0000256" key="1">
    <source>
        <dbReference type="ARBA" id="ARBA00010996"/>
    </source>
</evidence>
<keyword evidence="4" id="KW-0812">Transmembrane</keyword>
<keyword evidence="2" id="KW-0479">Metal-binding</keyword>
<feature type="binding site" evidence="2">
    <location>
        <position position="146"/>
    </location>
    <ligand>
        <name>Cu cation</name>
        <dbReference type="ChEBI" id="CHEBI:23378"/>
    </ligand>
</feature>
<feature type="transmembrane region" description="Helical" evidence="4">
    <location>
        <begin position="7"/>
        <end position="29"/>
    </location>
</feature>
<dbReference type="OrthoDB" id="9790194at2"/>
<dbReference type="Proteomes" id="UP000186074">
    <property type="component" value="Chromosome"/>
</dbReference>
<proteinExistence type="inferred from homology"/>
<feature type="binding site" evidence="2">
    <location>
        <position position="63"/>
    </location>
    <ligand>
        <name>Cu cation</name>
        <dbReference type="ChEBI" id="CHEBI:23378"/>
    </ligand>
</feature>
<gene>
    <name evidence="5" type="ORF">LPB137_02425</name>
</gene>
<dbReference type="SUPFAM" id="SSF52833">
    <property type="entry name" value="Thioredoxin-like"/>
    <property type="match status" value="1"/>
</dbReference>
<dbReference type="GO" id="GO:0046872">
    <property type="term" value="F:metal ion binding"/>
    <property type="evidence" value="ECO:0007669"/>
    <property type="project" value="UniProtKB-KW"/>
</dbReference>
<evidence type="ECO:0008006" key="7">
    <source>
        <dbReference type="Google" id="ProtNLM"/>
    </source>
</evidence>
<dbReference type="EMBL" id="CP019070">
    <property type="protein sequence ID" value="APW64781.1"/>
    <property type="molecule type" value="Genomic_DNA"/>
</dbReference>
<feature type="transmembrane region" description="Helical" evidence="4">
    <location>
        <begin position="53"/>
        <end position="74"/>
    </location>
</feature>
<dbReference type="AlphaFoldDB" id="A0A1P8KJP5"/>
<keyword evidence="6" id="KW-1185">Reference proteome</keyword>
<protein>
    <recommendedName>
        <fullName evidence="7">Photosynthetic protein synthase I</fullName>
    </recommendedName>
</protein>
<keyword evidence="3" id="KW-1015">Disulfide bond</keyword>
<evidence type="ECO:0000313" key="6">
    <source>
        <dbReference type="Proteomes" id="UP000186074"/>
    </source>
</evidence>
<reference evidence="5 6" key="1">
    <citation type="submission" date="2017-01" db="EMBL/GenBank/DDBJ databases">
        <title>Genome sequencing of Arcobacter sp. LPB0137.</title>
        <authorList>
            <person name="Lee G.-W."/>
            <person name="Yi H."/>
        </authorList>
    </citation>
    <scope>NUCLEOTIDE SEQUENCE [LARGE SCALE GENOMIC DNA]</scope>
    <source>
        <strain evidence="5 6">LPB0137</strain>
    </source>
</reference>
<organism evidence="5 6">
    <name type="scientific">Poseidonibacter parvus</name>
    <dbReference type="NCBI Taxonomy" id="1850254"/>
    <lineage>
        <taxon>Bacteria</taxon>
        <taxon>Pseudomonadati</taxon>
        <taxon>Campylobacterota</taxon>
        <taxon>Epsilonproteobacteria</taxon>
        <taxon>Campylobacterales</taxon>
        <taxon>Arcobacteraceae</taxon>
        <taxon>Poseidonibacter</taxon>
    </lineage>
</organism>
<evidence type="ECO:0000256" key="4">
    <source>
        <dbReference type="SAM" id="Phobius"/>
    </source>
</evidence>